<accession>A0A0D8B766</accession>
<dbReference type="Pfam" id="PF01881">
    <property type="entry name" value="Cas_Cas6_C"/>
    <property type="match status" value="1"/>
</dbReference>
<organism evidence="2 3">
    <name type="scientific">Frankia torreyi</name>
    <dbReference type="NCBI Taxonomy" id="1856"/>
    <lineage>
        <taxon>Bacteria</taxon>
        <taxon>Bacillati</taxon>
        <taxon>Actinomycetota</taxon>
        <taxon>Actinomycetes</taxon>
        <taxon>Frankiales</taxon>
        <taxon>Frankiaceae</taxon>
        <taxon>Frankia</taxon>
    </lineage>
</organism>
<evidence type="ECO:0000313" key="3">
    <source>
        <dbReference type="Proteomes" id="UP000032545"/>
    </source>
</evidence>
<dbReference type="EMBL" id="JYFN01000074">
    <property type="protein sequence ID" value="KJE20031.1"/>
    <property type="molecule type" value="Genomic_DNA"/>
</dbReference>
<comment type="caution">
    <text evidence="2">The sequence shown here is derived from an EMBL/GenBank/DDBJ whole genome shotgun (WGS) entry which is preliminary data.</text>
</comment>
<proteinExistence type="predicted"/>
<sequence>MAMRLRVAVRSSAKEIPWRSVQTPGRGLCYAMLRQLEPTLARALHDDGWGAHRMVPFGYGPPTFPHATRARGRYTIGGPGYLDLGSPLFALVEAWAKVLVGTPLIEWGGVALRVGGVELIESPSFESGQAVLRTVTPVVVKGSGRGPDGVRTTRQAFLLPGEPEFAGYFAAGLRRKAETIGVDPGVTVEEITWVGARRVVDAGKGAKVGAPLEARLRGAPETLRALWSWGLGQSTSVGFGWVGA</sequence>
<keyword evidence="3" id="KW-1185">Reference proteome</keyword>
<dbReference type="RefSeq" id="WP_242422944.1">
    <property type="nucleotide sequence ID" value="NZ_JYFN01000074.1"/>
</dbReference>
<dbReference type="PATRIC" id="fig|1502723.3.peg.6313"/>
<reference evidence="2 3" key="2">
    <citation type="journal article" date="2016" name="Genome Announc.">
        <title>Permanent Draft Genome Sequences for Two Variants of Frankia sp. Strain CpI1, the First Frankia Strain Isolated from Root Nodules of Comptonia peregrina.</title>
        <authorList>
            <person name="Oshone R."/>
            <person name="Hurst S.G.IV."/>
            <person name="Abebe-Akele F."/>
            <person name="Simpson S."/>
            <person name="Morris K."/>
            <person name="Thomas W.K."/>
            <person name="Tisa L.S."/>
        </authorList>
    </citation>
    <scope>NUCLEOTIDE SEQUENCE [LARGE SCALE GENOMIC DNA]</scope>
    <source>
        <strain evidence="3">CpI1-S</strain>
    </source>
</reference>
<protein>
    <submittedName>
        <fullName evidence="2">Uncharacterized protein predicted to be involved in DNA repair (RAMP superfamily)</fullName>
    </submittedName>
</protein>
<dbReference type="Gene3D" id="3.30.70.1900">
    <property type="match status" value="1"/>
</dbReference>
<gene>
    <name evidence="2" type="ORF">FF36_05695</name>
</gene>
<dbReference type="InterPro" id="IPR049435">
    <property type="entry name" value="Cas_Cas6_C"/>
</dbReference>
<dbReference type="Proteomes" id="UP000032545">
    <property type="component" value="Unassembled WGS sequence"/>
</dbReference>
<dbReference type="CDD" id="cd21140">
    <property type="entry name" value="Cas6_I-like"/>
    <property type="match status" value="1"/>
</dbReference>
<feature type="domain" description="CRISPR associated protein Cas6 C-terminal" evidence="1">
    <location>
        <begin position="122"/>
        <end position="242"/>
    </location>
</feature>
<reference evidence="3" key="1">
    <citation type="submission" date="2015-02" db="EMBL/GenBank/DDBJ databases">
        <title>Draft Genome of Frankia sp. CpI1-S.</title>
        <authorList>
            <person name="Oshone R.T."/>
            <person name="Ngom M."/>
            <person name="Ghodhbane-Gtari F."/>
            <person name="Gtari M."/>
            <person name="Morris K."/>
            <person name="Thomas K."/>
            <person name="Sen A."/>
            <person name="Tisa L.S."/>
        </authorList>
    </citation>
    <scope>NUCLEOTIDE SEQUENCE [LARGE SCALE GENOMIC DNA]</scope>
    <source>
        <strain evidence="3">CpI1-S</strain>
    </source>
</reference>
<evidence type="ECO:0000313" key="2">
    <source>
        <dbReference type="EMBL" id="KJE20031.1"/>
    </source>
</evidence>
<evidence type="ECO:0000259" key="1">
    <source>
        <dbReference type="Pfam" id="PF01881"/>
    </source>
</evidence>
<dbReference type="AlphaFoldDB" id="A0A0D8B766"/>
<name>A0A0D8B766_9ACTN</name>